<feature type="transmembrane region" description="Helical" evidence="2">
    <location>
        <begin position="49"/>
        <end position="68"/>
    </location>
</feature>
<protein>
    <submittedName>
        <fullName evidence="3">Uncharacterized protein</fullName>
    </submittedName>
</protein>
<dbReference type="Proteomes" id="UP000000321">
    <property type="component" value="Unassembled WGS sequence"/>
</dbReference>
<reference evidence="3 4" key="1">
    <citation type="journal article" date="2008" name="Appl. Environ. Microbiol.">
        <title>Genomic insights into Mn(II) oxidation by the marine alphaproteobacterium Aurantimonas sp. strain SI85-9A1.</title>
        <authorList>
            <person name="Dick G.J."/>
            <person name="Podell S."/>
            <person name="Johnson H.A."/>
            <person name="Rivera-Espinoza Y."/>
            <person name="Bernier-Latmani R."/>
            <person name="McCarthy J.K."/>
            <person name="Torpey J.W."/>
            <person name="Clement B.G."/>
            <person name="Gaasterland T."/>
            <person name="Tebo B.M."/>
        </authorList>
    </citation>
    <scope>NUCLEOTIDE SEQUENCE [LARGE SCALE GENOMIC DNA]</scope>
    <source>
        <strain evidence="3 4">SI85-9A1</strain>
    </source>
</reference>
<name>Q1YFE1_AURMS</name>
<evidence type="ECO:0000313" key="4">
    <source>
        <dbReference type="Proteomes" id="UP000000321"/>
    </source>
</evidence>
<accession>Q1YFE1</accession>
<organism evidence="3 4">
    <name type="scientific">Aurantimonas manganoxydans (strain ATCC BAA-1229 / DSM 21871 / SI85-9A1)</name>
    <dbReference type="NCBI Taxonomy" id="287752"/>
    <lineage>
        <taxon>Bacteria</taxon>
        <taxon>Pseudomonadati</taxon>
        <taxon>Pseudomonadota</taxon>
        <taxon>Alphaproteobacteria</taxon>
        <taxon>Hyphomicrobiales</taxon>
        <taxon>Aurantimonadaceae</taxon>
        <taxon>Aurantimonas</taxon>
    </lineage>
</organism>
<dbReference type="AlphaFoldDB" id="Q1YFE1"/>
<keyword evidence="2" id="KW-0472">Membrane</keyword>
<dbReference type="BioCyc" id="AURANTIMONAS:SI859A1_03240-MONOMER"/>
<evidence type="ECO:0000256" key="1">
    <source>
        <dbReference type="SAM" id="MobiDB-lite"/>
    </source>
</evidence>
<sequence>MIRARAGRSIYMEPAGMRAVVVPIVNLPTPSSDVFTPILIRKAFLMKTTAIFTAALLGTSVFSFGALAQDATPKIPGSETVIEQNNAAERNDVAESDGTTGMAPAASDTQATIVPGSETQAETVEAQERNDVAEDNGMTTSSTTPENGDDVIVPGSGATFSPEKAAETQKGEALQDGSNTNVVK</sequence>
<keyword evidence="2" id="KW-0812">Transmembrane</keyword>
<comment type="caution">
    <text evidence="3">The sequence shown here is derived from an EMBL/GenBank/DDBJ whole genome shotgun (WGS) entry which is preliminary data.</text>
</comment>
<keyword evidence="4" id="KW-1185">Reference proteome</keyword>
<feature type="region of interest" description="Disordered" evidence="1">
    <location>
        <begin position="82"/>
        <end position="184"/>
    </location>
</feature>
<evidence type="ECO:0000313" key="3">
    <source>
        <dbReference type="EMBL" id="EAS49032.1"/>
    </source>
</evidence>
<keyword evidence="2" id="KW-1133">Transmembrane helix</keyword>
<feature type="compositionally biased region" description="Polar residues" evidence="1">
    <location>
        <begin position="137"/>
        <end position="146"/>
    </location>
</feature>
<gene>
    <name evidence="3" type="ORF">SI859A1_03240</name>
</gene>
<feature type="compositionally biased region" description="Polar residues" evidence="1">
    <location>
        <begin position="107"/>
        <end position="122"/>
    </location>
</feature>
<dbReference type="EMBL" id="AAPJ01000006">
    <property type="protein sequence ID" value="EAS49032.1"/>
    <property type="molecule type" value="Genomic_DNA"/>
</dbReference>
<dbReference type="HOGENOM" id="CLU_1466644_0_0_5"/>
<proteinExistence type="predicted"/>
<evidence type="ECO:0000256" key="2">
    <source>
        <dbReference type="SAM" id="Phobius"/>
    </source>
</evidence>